<feature type="transmembrane region" description="Helical" evidence="1">
    <location>
        <begin position="195"/>
        <end position="214"/>
    </location>
</feature>
<keyword evidence="3" id="KW-1185">Reference proteome</keyword>
<feature type="transmembrane region" description="Helical" evidence="1">
    <location>
        <begin position="335"/>
        <end position="352"/>
    </location>
</feature>
<keyword evidence="1" id="KW-0812">Transmembrane</keyword>
<proteinExistence type="predicted"/>
<feature type="transmembrane region" description="Helical" evidence="1">
    <location>
        <begin position="164"/>
        <end position="183"/>
    </location>
</feature>
<keyword evidence="1" id="KW-0472">Membrane</keyword>
<evidence type="ECO:0000313" key="3">
    <source>
        <dbReference type="Proteomes" id="UP001499990"/>
    </source>
</evidence>
<dbReference type="EMBL" id="BAAAYL010000001">
    <property type="protein sequence ID" value="GAA3376064.1"/>
    <property type="molecule type" value="Genomic_DNA"/>
</dbReference>
<feature type="transmembrane region" description="Helical" evidence="1">
    <location>
        <begin position="221"/>
        <end position="237"/>
    </location>
</feature>
<organism evidence="2 3">
    <name type="scientific">Streptomyces sannanensis</name>
    <dbReference type="NCBI Taxonomy" id="285536"/>
    <lineage>
        <taxon>Bacteria</taxon>
        <taxon>Bacillati</taxon>
        <taxon>Actinomycetota</taxon>
        <taxon>Actinomycetes</taxon>
        <taxon>Kitasatosporales</taxon>
        <taxon>Streptomycetaceae</taxon>
        <taxon>Streptomyces</taxon>
    </lineage>
</organism>
<sequence length="539" mass="58697">MDHPKIDDSPPPAPSSVGWRQRVLEREASATAGAAASVQAEQAEGAGGTRAGTVMRTLVWSAALLLTMFMLFVIARLPWLGDLGIHAATIERLRANLIHPGSPQVDAATDSPYYSPWTVLLGFVAGATGLDVFTVLRIGALISLSLLLTGVWHFTRTLSSRRAAPPLAVLCLLLLWGPPWLAWSGFLELGSLTLTISYPSTFVIALSFHFWALLTKALRAAASWPAFLGLGLLWAVILLSHQYSGVVATFGALALLLGARPWPARETLLRLGAGIVLGVAWIAMWPYYSFFSLFGFEGLEEIHRPLYSNLPTRFGIVLVGVIALVFRWRRDRRDPLVIFFALGTAMVAVGDLTGHWSWGRVLPAAIIPAQLATALAMAEGRKVFLALSSAALLSGAWAQVGTLGYAVPADMLPQAVRQKTWPTWQGLKWMTRWVKPGDTVMSSPTANVMIPAYGAYTVAPGYDDIFLPDQQERYAAVGRFFASGTPREEQLDILGRYKVKWVLRWGFEGGLPPDDAALRLVDIGPDGRELYQVVGREKA</sequence>
<evidence type="ECO:0008006" key="4">
    <source>
        <dbReference type="Google" id="ProtNLM"/>
    </source>
</evidence>
<feature type="transmembrane region" description="Helical" evidence="1">
    <location>
        <begin position="271"/>
        <end position="290"/>
    </location>
</feature>
<feature type="transmembrane region" description="Helical" evidence="1">
    <location>
        <begin position="243"/>
        <end position="259"/>
    </location>
</feature>
<reference evidence="3" key="1">
    <citation type="journal article" date="2019" name="Int. J. Syst. Evol. Microbiol.">
        <title>The Global Catalogue of Microorganisms (GCM) 10K type strain sequencing project: providing services to taxonomists for standard genome sequencing and annotation.</title>
        <authorList>
            <consortium name="The Broad Institute Genomics Platform"/>
            <consortium name="The Broad Institute Genome Sequencing Center for Infectious Disease"/>
            <person name="Wu L."/>
            <person name="Ma J."/>
        </authorList>
    </citation>
    <scope>NUCLEOTIDE SEQUENCE [LARGE SCALE GENOMIC DNA]</scope>
    <source>
        <strain evidence="3">JCM 9651</strain>
    </source>
</reference>
<gene>
    <name evidence="2" type="ORF">GCM10020367_46290</name>
</gene>
<evidence type="ECO:0000313" key="2">
    <source>
        <dbReference type="EMBL" id="GAA3376064.1"/>
    </source>
</evidence>
<dbReference type="RefSeq" id="WP_345040773.1">
    <property type="nucleotide sequence ID" value="NZ_BAAAYL010000001.1"/>
</dbReference>
<evidence type="ECO:0000256" key="1">
    <source>
        <dbReference type="SAM" id="Phobius"/>
    </source>
</evidence>
<keyword evidence="1" id="KW-1133">Transmembrane helix</keyword>
<dbReference type="Proteomes" id="UP001499990">
    <property type="component" value="Unassembled WGS sequence"/>
</dbReference>
<protein>
    <recommendedName>
        <fullName evidence="4">Glycosyltransferase RgtA/B/C/D-like domain-containing protein</fullName>
    </recommendedName>
</protein>
<feature type="transmembrane region" description="Helical" evidence="1">
    <location>
        <begin position="119"/>
        <end position="152"/>
    </location>
</feature>
<feature type="transmembrane region" description="Helical" evidence="1">
    <location>
        <begin position="58"/>
        <end position="79"/>
    </location>
</feature>
<accession>A0ABP6SG43</accession>
<name>A0ABP6SG43_9ACTN</name>
<comment type="caution">
    <text evidence="2">The sequence shown here is derived from an EMBL/GenBank/DDBJ whole genome shotgun (WGS) entry which is preliminary data.</text>
</comment>
<feature type="transmembrane region" description="Helical" evidence="1">
    <location>
        <begin position="310"/>
        <end position="328"/>
    </location>
</feature>